<keyword evidence="2" id="KW-1185">Reference proteome</keyword>
<organism evidence="1 2">
    <name type="scientific">Diphasiastrum complanatum</name>
    <name type="common">Issler's clubmoss</name>
    <name type="synonym">Lycopodium complanatum</name>
    <dbReference type="NCBI Taxonomy" id="34168"/>
    <lineage>
        <taxon>Eukaryota</taxon>
        <taxon>Viridiplantae</taxon>
        <taxon>Streptophyta</taxon>
        <taxon>Embryophyta</taxon>
        <taxon>Tracheophyta</taxon>
        <taxon>Lycopodiopsida</taxon>
        <taxon>Lycopodiales</taxon>
        <taxon>Lycopodiaceae</taxon>
        <taxon>Lycopodioideae</taxon>
        <taxon>Diphasiastrum</taxon>
    </lineage>
</organism>
<evidence type="ECO:0000313" key="2">
    <source>
        <dbReference type="Proteomes" id="UP001162992"/>
    </source>
</evidence>
<reference evidence="2" key="1">
    <citation type="journal article" date="2024" name="Proc. Natl. Acad. Sci. U.S.A.">
        <title>Extraordinary preservation of gene collinearity over three hundred million years revealed in homosporous lycophytes.</title>
        <authorList>
            <person name="Li C."/>
            <person name="Wickell D."/>
            <person name="Kuo L.Y."/>
            <person name="Chen X."/>
            <person name="Nie B."/>
            <person name="Liao X."/>
            <person name="Peng D."/>
            <person name="Ji J."/>
            <person name="Jenkins J."/>
            <person name="Williams M."/>
            <person name="Shu S."/>
            <person name="Plott C."/>
            <person name="Barry K."/>
            <person name="Rajasekar S."/>
            <person name="Grimwood J."/>
            <person name="Han X."/>
            <person name="Sun S."/>
            <person name="Hou Z."/>
            <person name="He W."/>
            <person name="Dai G."/>
            <person name="Sun C."/>
            <person name="Schmutz J."/>
            <person name="Leebens-Mack J.H."/>
            <person name="Li F.W."/>
            <person name="Wang L."/>
        </authorList>
    </citation>
    <scope>NUCLEOTIDE SEQUENCE [LARGE SCALE GENOMIC DNA]</scope>
    <source>
        <strain evidence="2">cv. PW_Plant_1</strain>
    </source>
</reference>
<dbReference type="Proteomes" id="UP001162992">
    <property type="component" value="Chromosome 21"/>
</dbReference>
<accession>A0ACC2ALI7</accession>
<protein>
    <submittedName>
        <fullName evidence="1">Uncharacterized protein</fullName>
    </submittedName>
</protein>
<sequence length="176" mass="20183">MFSLATARIFILTFVAAFALIGVLYPLASKCKTPQKEGRPGSLWAELEFEEPFPLTGIDHDTVLFSRKILISTKNRPKSTIVVSNTDRRGSLIHRLPARQLKRWKSSGIRLSDRRITKTLYRVLRAPPVQSHKSHEGSVWFNEETKIMKDTPKSFSQHKDFHVDYSGPRTHPPHNH</sequence>
<evidence type="ECO:0000313" key="1">
    <source>
        <dbReference type="EMBL" id="KAJ7518410.1"/>
    </source>
</evidence>
<comment type="caution">
    <text evidence="1">The sequence shown here is derived from an EMBL/GenBank/DDBJ whole genome shotgun (WGS) entry which is preliminary data.</text>
</comment>
<gene>
    <name evidence="1" type="ORF">O6H91_21G067700</name>
</gene>
<name>A0ACC2ALI7_DIPCM</name>
<proteinExistence type="predicted"/>
<dbReference type="EMBL" id="CM055112">
    <property type="protein sequence ID" value="KAJ7518410.1"/>
    <property type="molecule type" value="Genomic_DNA"/>
</dbReference>